<dbReference type="AlphaFoldDB" id="A0A1M6GUH8"/>
<dbReference type="GO" id="GO:0030170">
    <property type="term" value="F:pyridoxal phosphate binding"/>
    <property type="evidence" value="ECO:0007669"/>
    <property type="project" value="TreeGrafter"/>
</dbReference>
<organism evidence="7 8">
    <name type="scientific">Muricoccus roseus</name>
    <dbReference type="NCBI Taxonomy" id="198092"/>
    <lineage>
        <taxon>Bacteria</taxon>
        <taxon>Pseudomonadati</taxon>
        <taxon>Pseudomonadota</taxon>
        <taxon>Alphaproteobacteria</taxon>
        <taxon>Acetobacterales</taxon>
        <taxon>Roseomonadaceae</taxon>
        <taxon>Muricoccus</taxon>
    </lineage>
</organism>
<sequence length="416" mass="44619">MPLDATRPLGPTRPSRMSARQESPMMARGFAAPAMPVARPRLPDARAILPYLQEIDANHWYANHGLLWLRLQSRLAAHFGVAPESVALTANATLGLALALRASLVAPGRKCLMPAWTFVATAGAAREAGLVPHFADVDSSSWALDPDAVEARPDLDEIGAILVVAPFGRPLDTARWDALSERTGIPVIIDAAAAFDALRVGGPMPVGRCPVIVSLHATKAFGIGEGGVVLSQDPDWMERLRRLCSFGFLGSREAVLAGTNAKMSEYAAAIGLAALDVWPETRAGWLSLTRHYAEALAGDPRLAPSPGFGGDWVSATLSVLWPADRLDGIAELEREGISTLRWWGEGCHRHPAYADCPRDPLPATESIARRAIGLPFWRDMTATQVDYICGVARRVAGPGALPLRPRRTVQALRALA</sequence>
<evidence type="ECO:0000256" key="1">
    <source>
        <dbReference type="ARBA" id="ARBA00022898"/>
    </source>
</evidence>
<evidence type="ECO:0000256" key="5">
    <source>
        <dbReference type="RuleBase" id="RU004508"/>
    </source>
</evidence>
<dbReference type="EMBL" id="FQZF01000009">
    <property type="protein sequence ID" value="SHJ13592.1"/>
    <property type="molecule type" value="Genomic_DNA"/>
</dbReference>
<proteinExistence type="inferred from homology"/>
<dbReference type="RefSeq" id="WP_245818250.1">
    <property type="nucleotide sequence ID" value="NZ_FQZF01000009.1"/>
</dbReference>
<evidence type="ECO:0000313" key="8">
    <source>
        <dbReference type="Proteomes" id="UP000184387"/>
    </source>
</evidence>
<feature type="modified residue" description="N6-(pyridoxal phosphate)lysine" evidence="4">
    <location>
        <position position="219"/>
    </location>
</feature>
<reference evidence="7 8" key="1">
    <citation type="submission" date="2016-11" db="EMBL/GenBank/DDBJ databases">
        <authorList>
            <person name="Jaros S."/>
            <person name="Januszkiewicz K."/>
            <person name="Wedrychowicz H."/>
        </authorList>
    </citation>
    <scope>NUCLEOTIDE SEQUENCE [LARGE SCALE GENOMIC DNA]</scope>
    <source>
        <strain evidence="7 8">DSM 14916</strain>
    </source>
</reference>
<dbReference type="PANTHER" id="PTHR30244">
    <property type="entry name" value="TRANSAMINASE"/>
    <property type="match status" value="1"/>
</dbReference>
<evidence type="ECO:0000256" key="3">
    <source>
        <dbReference type="PIRSR" id="PIRSR000390-1"/>
    </source>
</evidence>
<accession>A0A1M6GUH8</accession>
<dbReference type="GO" id="GO:0000271">
    <property type="term" value="P:polysaccharide biosynthetic process"/>
    <property type="evidence" value="ECO:0007669"/>
    <property type="project" value="TreeGrafter"/>
</dbReference>
<gene>
    <name evidence="7" type="ORF">SAMN02745194_01810</name>
</gene>
<dbReference type="PIRSF" id="PIRSF000390">
    <property type="entry name" value="PLP_StrS"/>
    <property type="match status" value="1"/>
</dbReference>
<evidence type="ECO:0000313" key="7">
    <source>
        <dbReference type="EMBL" id="SHJ13592.1"/>
    </source>
</evidence>
<protein>
    <submittedName>
        <fullName evidence="7">dTDP-4-amino-4,6-dideoxygalactose transaminase</fullName>
    </submittedName>
</protein>
<keyword evidence="8" id="KW-1185">Reference proteome</keyword>
<feature type="active site" description="Proton acceptor" evidence="3">
    <location>
        <position position="219"/>
    </location>
</feature>
<dbReference type="SUPFAM" id="SSF53383">
    <property type="entry name" value="PLP-dependent transferases"/>
    <property type="match status" value="1"/>
</dbReference>
<dbReference type="Proteomes" id="UP000184387">
    <property type="component" value="Unassembled WGS sequence"/>
</dbReference>
<dbReference type="InterPro" id="IPR015424">
    <property type="entry name" value="PyrdxlP-dep_Trfase"/>
</dbReference>
<dbReference type="Pfam" id="PF01041">
    <property type="entry name" value="DegT_DnrJ_EryC1"/>
    <property type="match status" value="1"/>
</dbReference>
<dbReference type="STRING" id="198092.SAMN02745194_01810"/>
<keyword evidence="1 4" id="KW-0663">Pyridoxal phosphate</keyword>
<dbReference type="InterPro" id="IPR015421">
    <property type="entry name" value="PyrdxlP-dep_Trfase_major"/>
</dbReference>
<dbReference type="Gene3D" id="3.40.640.10">
    <property type="entry name" value="Type I PLP-dependent aspartate aminotransferase-like (Major domain)"/>
    <property type="match status" value="1"/>
</dbReference>
<name>A0A1M6GUH8_9PROT</name>
<dbReference type="GO" id="GO:0008483">
    <property type="term" value="F:transaminase activity"/>
    <property type="evidence" value="ECO:0007669"/>
    <property type="project" value="TreeGrafter"/>
</dbReference>
<evidence type="ECO:0000256" key="4">
    <source>
        <dbReference type="PIRSR" id="PIRSR000390-2"/>
    </source>
</evidence>
<feature type="region of interest" description="Disordered" evidence="6">
    <location>
        <begin position="1"/>
        <end position="23"/>
    </location>
</feature>
<comment type="similarity">
    <text evidence="2 5">Belongs to the DegT/DnrJ/EryC1 family.</text>
</comment>
<dbReference type="InterPro" id="IPR000653">
    <property type="entry name" value="DegT/StrS_aminotransferase"/>
</dbReference>
<dbReference type="PANTHER" id="PTHR30244:SF9">
    <property type="entry name" value="PROTEIN RV3402C"/>
    <property type="match status" value="1"/>
</dbReference>
<evidence type="ECO:0000256" key="6">
    <source>
        <dbReference type="SAM" id="MobiDB-lite"/>
    </source>
</evidence>
<evidence type="ECO:0000256" key="2">
    <source>
        <dbReference type="ARBA" id="ARBA00037999"/>
    </source>
</evidence>